<dbReference type="PANTHER" id="PTHR11365">
    <property type="entry name" value="5-OXOPROLINASE RELATED"/>
    <property type="match status" value="1"/>
</dbReference>
<dbReference type="InterPro" id="IPR002821">
    <property type="entry name" value="Hydantoinase_A"/>
</dbReference>
<feature type="domain" description="Hydantoinase B/oxoprolinase" evidence="3">
    <location>
        <begin position="754"/>
        <end position="1266"/>
    </location>
</feature>
<name>A0A5C6BIW5_9PLAN</name>
<dbReference type="OrthoDB" id="9768323at2"/>
<evidence type="ECO:0000313" key="7">
    <source>
        <dbReference type="Proteomes" id="UP000320735"/>
    </source>
</evidence>
<keyword evidence="6" id="KW-0436">Ligase</keyword>
<feature type="domain" description="Hydantoinase/oxoprolinase N-terminal" evidence="4">
    <location>
        <begin position="119"/>
        <end position="257"/>
    </location>
</feature>
<proteinExistence type="inferred from homology"/>
<dbReference type="AlphaFoldDB" id="A0A5C6BIW5"/>
<dbReference type="InterPro" id="IPR045079">
    <property type="entry name" value="Oxoprolinase-like"/>
</dbReference>
<dbReference type="Pfam" id="PF05378">
    <property type="entry name" value="Hydant_A_N"/>
    <property type="match status" value="1"/>
</dbReference>
<comment type="similarity">
    <text evidence="1">Belongs to the oxoprolinase family.</text>
</comment>
<keyword evidence="7" id="KW-1185">Reference proteome</keyword>
<evidence type="ECO:0000259" key="5">
    <source>
        <dbReference type="Pfam" id="PF19278"/>
    </source>
</evidence>
<comment type="caution">
    <text evidence="6">The sequence shown here is derived from an EMBL/GenBank/DDBJ whole genome shotgun (WGS) entry which is preliminary data.</text>
</comment>
<evidence type="ECO:0000259" key="4">
    <source>
        <dbReference type="Pfam" id="PF05378"/>
    </source>
</evidence>
<dbReference type="GO" id="GO:0006749">
    <property type="term" value="P:glutathione metabolic process"/>
    <property type="evidence" value="ECO:0007669"/>
    <property type="project" value="TreeGrafter"/>
</dbReference>
<dbReference type="GO" id="GO:0017168">
    <property type="term" value="F:5-oxoprolinase (ATP-hydrolyzing) activity"/>
    <property type="evidence" value="ECO:0007669"/>
    <property type="project" value="TreeGrafter"/>
</dbReference>
<organism evidence="6 7">
    <name type="scientific">Symmachiella macrocystis</name>
    <dbReference type="NCBI Taxonomy" id="2527985"/>
    <lineage>
        <taxon>Bacteria</taxon>
        <taxon>Pseudomonadati</taxon>
        <taxon>Planctomycetota</taxon>
        <taxon>Planctomycetia</taxon>
        <taxon>Planctomycetales</taxon>
        <taxon>Planctomycetaceae</taxon>
        <taxon>Symmachiella</taxon>
    </lineage>
</organism>
<evidence type="ECO:0000259" key="3">
    <source>
        <dbReference type="Pfam" id="PF02538"/>
    </source>
</evidence>
<protein>
    <submittedName>
        <fullName evidence="6">Acetophenone carboxylase gamma subunit</fullName>
        <ecNumber evidence="6">6.4.1.8</ecNumber>
    </submittedName>
</protein>
<dbReference type="Proteomes" id="UP000320735">
    <property type="component" value="Unassembled WGS sequence"/>
</dbReference>
<evidence type="ECO:0000256" key="1">
    <source>
        <dbReference type="ARBA" id="ARBA00010403"/>
    </source>
</evidence>
<dbReference type="GO" id="GO:0016874">
    <property type="term" value="F:ligase activity"/>
    <property type="evidence" value="ECO:0007669"/>
    <property type="project" value="UniProtKB-KW"/>
</dbReference>
<dbReference type="EC" id="6.4.1.8" evidence="6"/>
<gene>
    <name evidence="6" type="primary">apc3</name>
    <name evidence="6" type="ORF">CA54_00910</name>
</gene>
<feature type="domain" description="Acetophenone carboxylase-like C-terminal" evidence="5">
    <location>
        <begin position="568"/>
        <end position="730"/>
    </location>
</feature>
<dbReference type="Pfam" id="PF01968">
    <property type="entry name" value="Hydantoinase_A"/>
    <property type="match status" value="1"/>
</dbReference>
<dbReference type="InterPro" id="IPR008040">
    <property type="entry name" value="Hydant_A_N"/>
</dbReference>
<dbReference type="GO" id="GO:0005829">
    <property type="term" value="C:cytosol"/>
    <property type="evidence" value="ECO:0007669"/>
    <property type="project" value="TreeGrafter"/>
</dbReference>
<reference evidence="6 7" key="1">
    <citation type="submission" date="2019-02" db="EMBL/GenBank/DDBJ databases">
        <title>Deep-cultivation of Planctomycetes and their phenomic and genomic characterization uncovers novel biology.</title>
        <authorList>
            <person name="Wiegand S."/>
            <person name="Jogler M."/>
            <person name="Boedeker C."/>
            <person name="Pinto D."/>
            <person name="Vollmers J."/>
            <person name="Rivas-Marin E."/>
            <person name="Kohn T."/>
            <person name="Peeters S.H."/>
            <person name="Heuer A."/>
            <person name="Rast P."/>
            <person name="Oberbeckmann S."/>
            <person name="Bunk B."/>
            <person name="Jeske O."/>
            <person name="Meyerdierks A."/>
            <person name="Storesund J.E."/>
            <person name="Kallscheuer N."/>
            <person name="Luecker S."/>
            <person name="Lage O.M."/>
            <person name="Pohl T."/>
            <person name="Merkel B.J."/>
            <person name="Hornburger P."/>
            <person name="Mueller R.-W."/>
            <person name="Bruemmer F."/>
            <person name="Labrenz M."/>
            <person name="Spormann A.M."/>
            <person name="Op Den Camp H."/>
            <person name="Overmann J."/>
            <person name="Amann R."/>
            <person name="Jetten M.S.M."/>
            <person name="Mascher T."/>
            <person name="Medema M.H."/>
            <person name="Devos D.P."/>
            <person name="Kaster A.-K."/>
            <person name="Ovreas L."/>
            <person name="Rohde M."/>
            <person name="Galperin M.Y."/>
            <person name="Jogler C."/>
        </authorList>
    </citation>
    <scope>NUCLEOTIDE SEQUENCE [LARGE SCALE GENOMIC DNA]</scope>
    <source>
        <strain evidence="6 7">CA54</strain>
    </source>
</reference>
<sequence length="1267" mass="135805">MPSWEFWIDVGGTFTDCIARDPDGKLLQLKLLSSGVTKGRVDAADGASSFVDPGRSDDPPGFWNGYEIRFLDDSGAAMHVGVIHEFENSTGRLTLRQALPADIVPGTNYELTGGEESPIVAIRYLLGVGLGDPIPEVSVRLGTTRGTNALLTRQGARTGFVTTAGFGDILLIANQDRPRLFDLAIQKPSPLFEEVVEINERLDVDGNVLVPVDETQVREQLTALKATGVESIAICFMHAFAQSKHEEIVARIASEIGFEEISVSSRLSPLIKIVSRGDTTVVDAYLNPILRQYIRELRRCLGSAPLKNMTSAGGLVDADRFVGKDSILSGPAGGVIGFSRVAQRAGFEKSIGFDMGGTSTDVSRFDGRHELEFETQKAGVRVVAPMLAIETVAAGGGSICDFDGVKLTVGPASAGASPGPACYGRGGPLTVTDVNLFLGKILPAKFPFPLDQDVVQRKLRALCERIAQSATGTRYTPIELADGFLRVANANMVRPIRNISVAKGYDPRDYVLVSFGGAGAQHACAIARSLGMRNVLIHPLAGILSAYGIGLADVRRFAERSVLKAYSQEQLQQLEPLFAELEGQARDEVLAEGIATAQIQAPLRSLDLRYQGVESTINVLCPPDGDYARAYEELHRRLYGYVHTGRAIEITAARVEVIGTTPDPPEELADVVERHPTPSETTKTWFDGQPLETAVFERGELRAGDQLTGPAIVCEPTSTVVIDPGFTAQITARGEIVINDSQGQTEEHISANADPVMLEIFNNLFASIAEQMGITLQRTSFSTNVKERLDFSCAVFSPTGDLVVNAPHIPVHLGAMSETVRRIIADNPQISPGDVFVTNDPYRGGSHLPDVTVVTPVHNTDSGELLFFTASRAHHAEIGGIIPGSLPPFSKRLSEEGVLIRNFKLVDAGEFREAELRELLTSAPYPTRAVTENLSDVAAQVAANNNGVNLLQELVARYSLPVVQAYMQHIQDAADHKMRMALAVIPDDDYAHTDHLDDGSPIAVNITITGETATVDFTGTGPVLDGNLNANRGIVTAAVLYVFRCLIAEDIPLNSGVLNPVEIILPECLLNPPEHDDPAQCAAMVGGNVETSSRVVDTLLGALKVAAASQGTMNNLTFGDEQFGYYETICGGSGATTDADGADAVHTHMTNTRMTDPEVIERRYPVRLHEFSVRRGSGGAGRHRGGDGIVRRIEFLRPLQVSLLTERRGPYPPFGLQGGESGALGENTLQHQSTGLSEDLGGKVQLNIAAGDILTIQTPGGGGFGES</sequence>
<evidence type="ECO:0000313" key="6">
    <source>
        <dbReference type="EMBL" id="TWU11286.1"/>
    </source>
</evidence>
<feature type="domain" description="Hydantoinase A/oxoprolinase" evidence="2">
    <location>
        <begin position="276"/>
        <end position="555"/>
    </location>
</feature>
<dbReference type="RefSeq" id="WP_146368913.1">
    <property type="nucleotide sequence ID" value="NZ_SJPP01000001.1"/>
</dbReference>
<evidence type="ECO:0000259" key="2">
    <source>
        <dbReference type="Pfam" id="PF01968"/>
    </source>
</evidence>
<dbReference type="InterPro" id="IPR003692">
    <property type="entry name" value="Hydantoinase_B"/>
</dbReference>
<dbReference type="PANTHER" id="PTHR11365:SF23">
    <property type="entry name" value="HYPOTHETICAL 5-OXOPROLINASE (EUROFUNG)-RELATED"/>
    <property type="match status" value="1"/>
</dbReference>
<dbReference type="EMBL" id="SJPP01000001">
    <property type="protein sequence ID" value="TWU11286.1"/>
    <property type="molecule type" value="Genomic_DNA"/>
</dbReference>
<accession>A0A5C6BIW5</accession>
<dbReference type="InterPro" id="IPR049517">
    <property type="entry name" value="ACX-like_C"/>
</dbReference>
<dbReference type="Pfam" id="PF02538">
    <property type="entry name" value="Hydantoinase_B"/>
    <property type="match status" value="1"/>
</dbReference>
<dbReference type="Pfam" id="PF19278">
    <property type="entry name" value="Hydant_A_C"/>
    <property type="match status" value="1"/>
</dbReference>